<dbReference type="InterPro" id="IPR011011">
    <property type="entry name" value="Znf_FYVE_PHD"/>
</dbReference>
<name>A0A7M5WI47_9CNID</name>
<reference evidence="8" key="1">
    <citation type="submission" date="2021-01" db="UniProtKB">
        <authorList>
            <consortium name="EnsemblMetazoa"/>
        </authorList>
    </citation>
    <scope>IDENTIFICATION</scope>
</reference>
<proteinExistence type="predicted"/>
<protein>
    <recommendedName>
        <fullName evidence="10">PHD finger protein 12</fullName>
    </recommendedName>
</protein>
<feature type="region of interest" description="Disordered" evidence="5">
    <location>
        <begin position="358"/>
        <end position="519"/>
    </location>
</feature>
<dbReference type="GeneID" id="136809296"/>
<evidence type="ECO:0000313" key="8">
    <source>
        <dbReference type="EnsemblMetazoa" id="CLYHEMP000753.1"/>
    </source>
</evidence>
<dbReference type="RefSeq" id="XP_066921914.1">
    <property type="nucleotide sequence ID" value="XM_067065813.1"/>
</dbReference>
<feature type="domain" description="FHA" evidence="6">
    <location>
        <begin position="605"/>
        <end position="659"/>
    </location>
</feature>
<dbReference type="InterPro" id="IPR008984">
    <property type="entry name" value="SMAD_FHA_dom_sf"/>
</dbReference>
<dbReference type="CDD" id="cd22703">
    <property type="entry name" value="FHA_PHF12"/>
    <property type="match status" value="1"/>
</dbReference>
<evidence type="ECO:0000256" key="3">
    <source>
        <dbReference type="ARBA" id="ARBA00022833"/>
    </source>
</evidence>
<evidence type="ECO:0008006" key="10">
    <source>
        <dbReference type="Google" id="ProtNLM"/>
    </source>
</evidence>
<dbReference type="PROSITE" id="PS50016">
    <property type="entry name" value="ZF_PHD_2"/>
    <property type="match status" value="2"/>
</dbReference>
<evidence type="ECO:0000256" key="5">
    <source>
        <dbReference type="SAM" id="MobiDB-lite"/>
    </source>
</evidence>
<dbReference type="Gene3D" id="3.30.40.10">
    <property type="entry name" value="Zinc/RING finger domain, C3HC4 (zinc finger)"/>
    <property type="match status" value="1"/>
</dbReference>
<feature type="domain" description="PHD-type" evidence="7">
    <location>
        <begin position="53"/>
        <end position="102"/>
    </location>
</feature>
<feature type="domain" description="PHD-type" evidence="7">
    <location>
        <begin position="187"/>
        <end position="237"/>
    </location>
</feature>
<keyword evidence="9" id="KW-1185">Reference proteome</keyword>
<dbReference type="SUPFAM" id="SSF57903">
    <property type="entry name" value="FYVE/PHD zinc finger"/>
    <property type="match status" value="2"/>
</dbReference>
<sequence length="787" mass="86730">MSEQTGQYDLDTSGGIMEEIQALIAPPQSEESKRRQAAREAALNRRTIRTVNRDSCDACKEGGDLLCCDTCPTSLHLQCCDPPLEEEDVLTGDWVCVECKNGVTKRPEFKRSVSCSMSEKSVGSSRSSSPIDSELGLNPFEQLTAMFRHKNPREFQLPAQMQQFAVMPGDRKRRTPVQAKKKEDEAQRLCFICSKTSRIGDLIYCDFCPCVYHRDCLMPPLAQEPIGLWMCPNHPENFHPGIRTPKYSQRVQVVEEMRSNINHNTIKLQFFNRAKKERILMNREEHQPKKRRTCNVPDIVKAQYENPPAEMVPDQYGYHVNQPLEPHMRPITLPTTDEKEQWLKSVVDLQCAIAGSLETSQRTPSSSSTTPSLTTSSKGPSSASVTSTSGGGTTGTNASEAMDIDKEQTTTERQLKTEQTTKKVDSSSSPSSSEVTSSSSSTVANKSSDRKSDTGQQQQSAPSTTSITTIKEEAQPSAITAQQTAVESSTINKASTVTTTTTTSTKIPSVGSSTSSGSQMVSSISSEILKDPTLSQLDERLVRILAFQRLQQLVEKKSQQIPKISQPGITEKKIHLQTTETKNSIAVLSPLNGLGPACYMRYKSFNTGQGADMDLCLSNYGFCNYVSGKHATIFYDKETRQFELLNYSEHGTIVDNVLYSCDFSEKPKHNVTSSNAKFDTGSKYLDMQQRRKKPPIGRTTRGLGTEFITRACNCRASASSLIGGSGAGWEGTAVLHHGSYVKFGCLHFVFSIVECASKEQLKAVGGAQNVESSKKPISNHPKEITTN</sequence>
<dbReference type="InterPro" id="IPR019787">
    <property type="entry name" value="Znf_PHD-finger"/>
</dbReference>
<dbReference type="InterPro" id="IPR019786">
    <property type="entry name" value="Zinc_finger_PHD-type_CS"/>
</dbReference>
<dbReference type="OrthoDB" id="1919692at2759"/>
<dbReference type="GO" id="GO:0070822">
    <property type="term" value="C:Sin3-type complex"/>
    <property type="evidence" value="ECO:0007669"/>
    <property type="project" value="TreeGrafter"/>
</dbReference>
<dbReference type="Pfam" id="PF00628">
    <property type="entry name" value="PHD"/>
    <property type="match status" value="2"/>
</dbReference>
<dbReference type="Proteomes" id="UP000594262">
    <property type="component" value="Unplaced"/>
</dbReference>
<dbReference type="AlphaFoldDB" id="A0A7M5WI47"/>
<evidence type="ECO:0000256" key="4">
    <source>
        <dbReference type="PROSITE-ProRule" id="PRU00146"/>
    </source>
</evidence>
<dbReference type="PANTHER" id="PTHR46309:SF1">
    <property type="entry name" value="PHD FINGER PROTEIN 12"/>
    <property type="match status" value="1"/>
</dbReference>
<keyword evidence="2 4" id="KW-0863">Zinc-finger</keyword>
<feature type="region of interest" description="Disordered" evidence="5">
    <location>
        <begin position="766"/>
        <end position="787"/>
    </location>
</feature>
<dbReference type="GO" id="GO:0000122">
    <property type="term" value="P:negative regulation of transcription by RNA polymerase II"/>
    <property type="evidence" value="ECO:0007669"/>
    <property type="project" value="TreeGrafter"/>
</dbReference>
<accession>A0A7M5WI47</accession>
<dbReference type="CDD" id="cd15534">
    <property type="entry name" value="PHD2_PHF12_Rco1"/>
    <property type="match status" value="1"/>
</dbReference>
<feature type="compositionally biased region" description="Polar residues" evidence="5">
    <location>
        <begin position="477"/>
        <end position="494"/>
    </location>
</feature>
<dbReference type="CDD" id="cd15533">
    <property type="entry name" value="PHD1_PHF12"/>
    <property type="match status" value="1"/>
</dbReference>
<feature type="compositionally biased region" description="Low complexity" evidence="5">
    <location>
        <begin position="426"/>
        <end position="446"/>
    </location>
</feature>
<feature type="compositionally biased region" description="Low complexity" evidence="5">
    <location>
        <begin position="359"/>
        <end position="388"/>
    </location>
</feature>
<feature type="compositionally biased region" description="Polar residues" evidence="5">
    <location>
        <begin position="454"/>
        <end position="469"/>
    </location>
</feature>
<evidence type="ECO:0000259" key="6">
    <source>
        <dbReference type="PROSITE" id="PS50006"/>
    </source>
</evidence>
<dbReference type="SUPFAM" id="SSF49879">
    <property type="entry name" value="SMAD/FHA domain"/>
    <property type="match status" value="1"/>
</dbReference>
<dbReference type="Gene3D" id="2.30.30.1150">
    <property type="match status" value="1"/>
</dbReference>
<feature type="compositionally biased region" description="Low complexity" evidence="5">
    <location>
        <begin position="495"/>
        <end position="519"/>
    </location>
</feature>
<dbReference type="PANTHER" id="PTHR46309">
    <property type="entry name" value="PHD FINGER PROTEIN 12"/>
    <property type="match status" value="1"/>
</dbReference>
<evidence type="ECO:0000259" key="7">
    <source>
        <dbReference type="PROSITE" id="PS50016"/>
    </source>
</evidence>
<dbReference type="InterPro" id="IPR000253">
    <property type="entry name" value="FHA_dom"/>
</dbReference>
<organism evidence="8 9">
    <name type="scientific">Clytia hemisphaerica</name>
    <dbReference type="NCBI Taxonomy" id="252671"/>
    <lineage>
        <taxon>Eukaryota</taxon>
        <taxon>Metazoa</taxon>
        <taxon>Cnidaria</taxon>
        <taxon>Hydrozoa</taxon>
        <taxon>Hydroidolina</taxon>
        <taxon>Leptothecata</taxon>
        <taxon>Obeliida</taxon>
        <taxon>Clytiidae</taxon>
        <taxon>Clytia</taxon>
    </lineage>
</organism>
<dbReference type="EnsemblMetazoa" id="CLYHEMT000753.1">
    <property type="protein sequence ID" value="CLYHEMP000753.1"/>
    <property type="gene ID" value="CLYHEMG000753"/>
</dbReference>
<dbReference type="GO" id="GO:0003714">
    <property type="term" value="F:transcription corepressor activity"/>
    <property type="evidence" value="ECO:0007669"/>
    <property type="project" value="InterPro"/>
</dbReference>
<evidence type="ECO:0000256" key="2">
    <source>
        <dbReference type="ARBA" id="ARBA00022771"/>
    </source>
</evidence>
<evidence type="ECO:0000256" key="1">
    <source>
        <dbReference type="ARBA" id="ARBA00022723"/>
    </source>
</evidence>
<dbReference type="GO" id="GO:0008270">
    <property type="term" value="F:zinc ion binding"/>
    <property type="evidence" value="ECO:0007669"/>
    <property type="project" value="UniProtKB-KW"/>
</dbReference>
<dbReference type="SMART" id="SM00249">
    <property type="entry name" value="PHD"/>
    <property type="match status" value="2"/>
</dbReference>
<dbReference type="InterPro" id="IPR042163">
    <property type="entry name" value="PHF12"/>
</dbReference>
<keyword evidence="1" id="KW-0479">Metal-binding</keyword>
<feature type="compositionally biased region" description="Basic and acidic residues" evidence="5">
    <location>
        <begin position="403"/>
        <end position="425"/>
    </location>
</feature>
<dbReference type="InterPro" id="IPR001965">
    <property type="entry name" value="Znf_PHD"/>
</dbReference>
<evidence type="ECO:0000313" key="9">
    <source>
        <dbReference type="Proteomes" id="UP000594262"/>
    </source>
</evidence>
<dbReference type="InterPro" id="IPR013083">
    <property type="entry name" value="Znf_RING/FYVE/PHD"/>
</dbReference>
<dbReference type="PROSITE" id="PS50006">
    <property type="entry name" value="FHA_DOMAIN"/>
    <property type="match status" value="1"/>
</dbReference>
<keyword evidence="3" id="KW-0862">Zinc</keyword>
<dbReference type="PROSITE" id="PS01359">
    <property type="entry name" value="ZF_PHD_1"/>
    <property type="match status" value="1"/>
</dbReference>